<comment type="caution">
    <text evidence="1">The sequence shown here is derived from an EMBL/GenBank/DDBJ whole genome shotgun (WGS) entry which is preliminary data.</text>
</comment>
<dbReference type="OrthoDB" id="6465216at2"/>
<protein>
    <submittedName>
        <fullName evidence="1">Uncharacterized protein</fullName>
    </submittedName>
</protein>
<organism evidence="1 2">
    <name type="scientific">Morganella psychrotolerans</name>
    <dbReference type="NCBI Taxonomy" id="368603"/>
    <lineage>
        <taxon>Bacteria</taxon>
        <taxon>Pseudomonadati</taxon>
        <taxon>Pseudomonadota</taxon>
        <taxon>Gammaproteobacteria</taxon>
        <taxon>Enterobacterales</taxon>
        <taxon>Morganellaceae</taxon>
        <taxon>Morganella</taxon>
    </lineage>
</organism>
<dbReference type="RefSeq" id="WP_067365546.1">
    <property type="nucleotide sequence ID" value="NZ_BAAAFS010000001.1"/>
</dbReference>
<accession>A0A5M9RCS6</accession>
<proteinExistence type="predicted"/>
<dbReference type="EMBL" id="VXKB01000001">
    <property type="protein sequence ID" value="KAA8718032.1"/>
    <property type="molecule type" value="Genomic_DNA"/>
</dbReference>
<dbReference type="AlphaFoldDB" id="A0A5M9RCS6"/>
<gene>
    <name evidence="1" type="ORF">F4V73_09485</name>
</gene>
<dbReference type="Proteomes" id="UP000322181">
    <property type="component" value="Unassembled WGS sequence"/>
</dbReference>
<reference evidence="1 2" key="1">
    <citation type="submission" date="2019-09" db="EMBL/GenBank/DDBJ databases">
        <title>Draft genome sequence of various Type strains from the CCUG.</title>
        <authorList>
            <person name="Pineiro-Iglesias B."/>
            <person name="Tunovic T."/>
            <person name="Unosson C."/>
            <person name="Inganas E."/>
            <person name="Ohlen M."/>
            <person name="Cardew S."/>
            <person name="Jensie-Markopoulos S."/>
            <person name="Salva-Serra F."/>
            <person name="Jaen-Luchoro D."/>
            <person name="Karlsson R."/>
            <person name="Svensson-Stadler L."/>
            <person name="Chun J."/>
            <person name="Moore E."/>
        </authorList>
    </citation>
    <scope>NUCLEOTIDE SEQUENCE [LARGE SCALE GENOMIC DNA]</scope>
    <source>
        <strain evidence="1 2">CCUG 53682T</strain>
    </source>
</reference>
<evidence type="ECO:0000313" key="1">
    <source>
        <dbReference type="EMBL" id="KAA8718032.1"/>
    </source>
</evidence>
<sequence length="91" mass="9391">MKELNYAEITQVSGAGCVQDTITELGKKIGGWGYELLGPYLTVDLPLVGTVSLADAYPGLGKEVGGRVGSMIGGVIEDKLGSFVDLGGICK</sequence>
<name>A0A5M9RCS6_9GAMM</name>
<evidence type="ECO:0000313" key="2">
    <source>
        <dbReference type="Proteomes" id="UP000322181"/>
    </source>
</evidence>